<evidence type="ECO:0000313" key="2">
    <source>
        <dbReference type="Proteomes" id="UP000247515"/>
    </source>
</evidence>
<proteinExistence type="predicted"/>
<evidence type="ECO:0000313" key="1">
    <source>
        <dbReference type="EMBL" id="PXX14498.1"/>
    </source>
</evidence>
<gene>
    <name evidence="1" type="ORF">C7400_112108</name>
</gene>
<protein>
    <submittedName>
        <fullName evidence="1">Uncharacterized protein</fullName>
    </submittedName>
</protein>
<accession>A0ABX5MPH1</accession>
<dbReference type="Proteomes" id="UP000247515">
    <property type="component" value="Unassembled WGS sequence"/>
</dbReference>
<organism evidence="1 2">
    <name type="scientific">Paraburkholderia tropica</name>
    <dbReference type="NCBI Taxonomy" id="92647"/>
    <lineage>
        <taxon>Bacteria</taxon>
        <taxon>Pseudomonadati</taxon>
        <taxon>Pseudomonadota</taxon>
        <taxon>Betaproteobacteria</taxon>
        <taxon>Burkholderiales</taxon>
        <taxon>Burkholderiaceae</taxon>
        <taxon>Paraburkholderia</taxon>
    </lineage>
</organism>
<name>A0ABX5MPH1_9BURK</name>
<dbReference type="RefSeq" id="WP_146230014.1">
    <property type="nucleotide sequence ID" value="NZ_QJJV01000012.1"/>
</dbReference>
<keyword evidence="2" id="KW-1185">Reference proteome</keyword>
<sequence length="108" mass="12174">MKPIRLQVQMPTLGVFTIKGRSAIGEIEQLTETMVIALRRVEFKGVLDEQTVRALAFVPEAFRPHLRCEGRLIDGEYAWCLAHLADNKKSLAPFMASGERECKTEGEQ</sequence>
<comment type="caution">
    <text evidence="1">The sequence shown here is derived from an EMBL/GenBank/DDBJ whole genome shotgun (WGS) entry which is preliminary data.</text>
</comment>
<reference evidence="1 2" key="1">
    <citation type="submission" date="2018-05" db="EMBL/GenBank/DDBJ databases">
        <title>Genomic Encyclopedia of Type Strains, Phase IV (KMG-V): Genome sequencing to study the core and pangenomes of soil and plant-associated prokaryotes.</title>
        <authorList>
            <person name="Whitman W."/>
        </authorList>
    </citation>
    <scope>NUCLEOTIDE SEQUENCE [LARGE SCALE GENOMIC DNA]</scope>
    <source>
        <strain evidence="1 2">SIr-6563</strain>
    </source>
</reference>
<dbReference type="EMBL" id="QJJV01000012">
    <property type="protein sequence ID" value="PXX14498.1"/>
    <property type="molecule type" value="Genomic_DNA"/>
</dbReference>